<evidence type="ECO:0000256" key="6">
    <source>
        <dbReference type="SAM" id="MobiDB-lite"/>
    </source>
</evidence>
<dbReference type="PANTHER" id="PTHR30136:SF24">
    <property type="entry name" value="HTH-TYPE TRANSCRIPTIONAL REPRESSOR ALLR"/>
    <property type="match status" value="1"/>
</dbReference>
<dbReference type="InterPro" id="IPR005471">
    <property type="entry name" value="Tscrpt_reg_IclR_N"/>
</dbReference>
<keyword evidence="1" id="KW-0805">Transcription regulation</keyword>
<dbReference type="SUPFAM" id="SSF55781">
    <property type="entry name" value="GAF domain-like"/>
    <property type="match status" value="1"/>
</dbReference>
<dbReference type="Proteomes" id="UP000318509">
    <property type="component" value="Unassembled WGS sequence"/>
</dbReference>
<dbReference type="GO" id="GO:0003677">
    <property type="term" value="F:DNA binding"/>
    <property type="evidence" value="ECO:0007669"/>
    <property type="project" value="UniProtKB-KW"/>
</dbReference>
<keyword evidence="3" id="KW-0804">Transcription</keyword>
<name>A0A537KBY8_9BACT</name>
<dbReference type="InterPro" id="IPR036390">
    <property type="entry name" value="WH_DNA-bd_sf"/>
</dbReference>
<dbReference type="InterPro" id="IPR029016">
    <property type="entry name" value="GAF-like_dom_sf"/>
</dbReference>
<dbReference type="EMBL" id="VBAK01000032">
    <property type="protein sequence ID" value="TMI93281.1"/>
    <property type="molecule type" value="Genomic_DNA"/>
</dbReference>
<dbReference type="Gene3D" id="3.30.450.40">
    <property type="match status" value="1"/>
</dbReference>
<dbReference type="GO" id="GO:0045892">
    <property type="term" value="P:negative regulation of DNA-templated transcription"/>
    <property type="evidence" value="ECO:0007669"/>
    <property type="project" value="TreeGrafter"/>
</dbReference>
<feature type="domain" description="IclR-ED" evidence="8">
    <location>
        <begin position="75"/>
        <end position="258"/>
    </location>
</feature>
<evidence type="ECO:0000256" key="5">
    <source>
        <dbReference type="ARBA" id="ARBA00070406"/>
    </source>
</evidence>
<reference evidence="9 10" key="1">
    <citation type="journal article" date="2019" name="Nat. Microbiol.">
        <title>Mediterranean grassland soil C-N compound turnover is dependent on rainfall and depth, and is mediated by genomically divergent microorganisms.</title>
        <authorList>
            <person name="Diamond S."/>
            <person name="Andeer P.F."/>
            <person name="Li Z."/>
            <person name="Crits-Christoph A."/>
            <person name="Burstein D."/>
            <person name="Anantharaman K."/>
            <person name="Lane K.R."/>
            <person name="Thomas B.C."/>
            <person name="Pan C."/>
            <person name="Northen T.R."/>
            <person name="Banfield J.F."/>
        </authorList>
    </citation>
    <scope>NUCLEOTIDE SEQUENCE [LARGE SCALE GENOMIC DNA]</scope>
    <source>
        <strain evidence="9">NP_3</strain>
    </source>
</reference>
<organism evidence="9 10">
    <name type="scientific">Candidatus Segetimicrobium genomatis</name>
    <dbReference type="NCBI Taxonomy" id="2569760"/>
    <lineage>
        <taxon>Bacteria</taxon>
        <taxon>Bacillati</taxon>
        <taxon>Candidatus Sysuimicrobiota</taxon>
        <taxon>Candidatus Sysuimicrobiia</taxon>
        <taxon>Candidatus Sysuimicrobiales</taxon>
        <taxon>Candidatus Segetimicrobiaceae</taxon>
        <taxon>Candidatus Segetimicrobium</taxon>
    </lineage>
</organism>
<dbReference type="Pfam" id="PF01614">
    <property type="entry name" value="IclR_C"/>
    <property type="match status" value="1"/>
</dbReference>
<proteinExistence type="predicted"/>
<protein>
    <recommendedName>
        <fullName evidence="5">Glycerol operon regulatory protein</fullName>
    </recommendedName>
</protein>
<evidence type="ECO:0000256" key="3">
    <source>
        <dbReference type="ARBA" id="ARBA00023163"/>
    </source>
</evidence>
<feature type="domain" description="HTH iclR-type" evidence="7">
    <location>
        <begin position="12"/>
        <end position="74"/>
    </location>
</feature>
<evidence type="ECO:0000259" key="8">
    <source>
        <dbReference type="PROSITE" id="PS51078"/>
    </source>
</evidence>
<dbReference type="AlphaFoldDB" id="A0A537KBY8"/>
<evidence type="ECO:0000256" key="4">
    <source>
        <dbReference type="ARBA" id="ARBA00058938"/>
    </source>
</evidence>
<sequence>MAAAFAPRSGPVPAVDRAAGILLALGNGGGDASLSDLARLLRIHKSTAHGILTTLARHRFVDRDPSTRRYRLGPALAALGRAAVGRQDLGALARPHLAHLRRLSGETAALHLRDGAGSVILASEESPSQLKVAAPPGYRLPPDAGAVAKVLRAFGPAGAGRPSRLPAYTPRSVTDPARYRRELLRVRRAGVAFDDMEYLPGVRAVSAPVFRGTPGPDAEAIGALSIVGVGTRLPPAALRRLAGPLRDAAQALSAALAADGPAAGPARPAGTRSGGKGRARA</sequence>
<accession>A0A537KBY8</accession>
<dbReference type="InterPro" id="IPR014757">
    <property type="entry name" value="Tscrpt_reg_IclR_C"/>
</dbReference>
<dbReference type="InterPro" id="IPR050707">
    <property type="entry name" value="HTH_MetabolicPath_Reg"/>
</dbReference>
<comment type="function">
    <text evidence="4">May be an activator protein for the gylABX operon.</text>
</comment>
<dbReference type="PANTHER" id="PTHR30136">
    <property type="entry name" value="HELIX-TURN-HELIX TRANSCRIPTIONAL REGULATOR, ICLR FAMILY"/>
    <property type="match status" value="1"/>
</dbReference>
<feature type="compositionally biased region" description="Low complexity" evidence="6">
    <location>
        <begin position="257"/>
        <end position="271"/>
    </location>
</feature>
<evidence type="ECO:0000313" key="10">
    <source>
        <dbReference type="Proteomes" id="UP000318509"/>
    </source>
</evidence>
<evidence type="ECO:0000256" key="1">
    <source>
        <dbReference type="ARBA" id="ARBA00023015"/>
    </source>
</evidence>
<comment type="caution">
    <text evidence="9">The sequence shown here is derived from an EMBL/GenBank/DDBJ whole genome shotgun (WGS) entry which is preliminary data.</text>
</comment>
<dbReference type="InterPro" id="IPR036388">
    <property type="entry name" value="WH-like_DNA-bd_sf"/>
</dbReference>
<evidence type="ECO:0000313" key="9">
    <source>
        <dbReference type="EMBL" id="TMI93281.1"/>
    </source>
</evidence>
<feature type="region of interest" description="Disordered" evidence="6">
    <location>
        <begin position="257"/>
        <end position="281"/>
    </location>
</feature>
<gene>
    <name evidence="9" type="ORF">E6H00_01475</name>
</gene>
<dbReference type="PROSITE" id="PS51078">
    <property type="entry name" value="ICLR_ED"/>
    <property type="match status" value="1"/>
</dbReference>
<dbReference type="PROSITE" id="PS51077">
    <property type="entry name" value="HTH_ICLR"/>
    <property type="match status" value="1"/>
</dbReference>
<evidence type="ECO:0000256" key="2">
    <source>
        <dbReference type="ARBA" id="ARBA00023125"/>
    </source>
</evidence>
<dbReference type="Pfam" id="PF09339">
    <property type="entry name" value="HTH_IclR"/>
    <property type="match status" value="1"/>
</dbReference>
<dbReference type="Gene3D" id="1.10.10.10">
    <property type="entry name" value="Winged helix-like DNA-binding domain superfamily/Winged helix DNA-binding domain"/>
    <property type="match status" value="1"/>
</dbReference>
<dbReference type="SUPFAM" id="SSF46785">
    <property type="entry name" value="Winged helix' DNA-binding domain"/>
    <property type="match status" value="1"/>
</dbReference>
<dbReference type="FunFam" id="1.10.10.10:FF:000056">
    <property type="entry name" value="IclR family transcriptional regulator"/>
    <property type="match status" value="1"/>
</dbReference>
<dbReference type="SMART" id="SM00346">
    <property type="entry name" value="HTH_ICLR"/>
    <property type="match status" value="1"/>
</dbReference>
<keyword evidence="2" id="KW-0238">DNA-binding</keyword>
<evidence type="ECO:0000259" key="7">
    <source>
        <dbReference type="PROSITE" id="PS51077"/>
    </source>
</evidence>
<dbReference type="GO" id="GO:0003700">
    <property type="term" value="F:DNA-binding transcription factor activity"/>
    <property type="evidence" value="ECO:0007669"/>
    <property type="project" value="TreeGrafter"/>
</dbReference>